<evidence type="ECO:0000313" key="4">
    <source>
        <dbReference type="Proteomes" id="UP000000311"/>
    </source>
</evidence>
<dbReference type="InterPro" id="IPR004875">
    <property type="entry name" value="DDE_SF_endonuclease_dom"/>
</dbReference>
<evidence type="ECO:0008006" key="5">
    <source>
        <dbReference type="Google" id="ProtNLM"/>
    </source>
</evidence>
<proteinExistence type="predicted"/>
<evidence type="ECO:0000259" key="2">
    <source>
        <dbReference type="Pfam" id="PF04236"/>
    </source>
</evidence>
<dbReference type="OrthoDB" id="7548347at2759"/>
<name>E2A9U8_CAMFO</name>
<dbReference type="InterPro" id="IPR007350">
    <property type="entry name" value="Transposase_Tc5_C"/>
</dbReference>
<evidence type="ECO:0000259" key="1">
    <source>
        <dbReference type="Pfam" id="PF03184"/>
    </source>
</evidence>
<dbReference type="Pfam" id="PF04236">
    <property type="entry name" value="Transp_Tc5_C"/>
    <property type="match status" value="1"/>
</dbReference>
<feature type="domain" description="Transposase Tc5 C-terminal" evidence="2">
    <location>
        <begin position="306"/>
        <end position="370"/>
    </location>
</feature>
<keyword evidence="4" id="KW-1185">Reference proteome</keyword>
<protein>
    <recommendedName>
        <fullName evidence="5">HTH CENPB-type domain-containing protein</fullName>
    </recommendedName>
</protein>
<dbReference type="Proteomes" id="UP000000311">
    <property type="component" value="Unassembled WGS sequence"/>
</dbReference>
<dbReference type="EMBL" id="GL437942">
    <property type="protein sequence ID" value="EFN69792.1"/>
    <property type="molecule type" value="Genomic_DNA"/>
</dbReference>
<feature type="non-terminal residue" evidence="3">
    <location>
        <position position="370"/>
    </location>
</feature>
<accession>E2A9U8</accession>
<dbReference type="GO" id="GO:0003676">
    <property type="term" value="F:nucleic acid binding"/>
    <property type="evidence" value="ECO:0007669"/>
    <property type="project" value="InterPro"/>
</dbReference>
<feature type="domain" description="DDE-1" evidence="1">
    <location>
        <begin position="166"/>
        <end position="263"/>
    </location>
</feature>
<reference evidence="3 4" key="1">
    <citation type="journal article" date="2010" name="Science">
        <title>Genomic comparison of the ants Camponotus floridanus and Harpegnathos saltator.</title>
        <authorList>
            <person name="Bonasio R."/>
            <person name="Zhang G."/>
            <person name="Ye C."/>
            <person name="Mutti N.S."/>
            <person name="Fang X."/>
            <person name="Qin N."/>
            <person name="Donahue G."/>
            <person name="Yang P."/>
            <person name="Li Q."/>
            <person name="Li C."/>
            <person name="Zhang P."/>
            <person name="Huang Z."/>
            <person name="Berger S.L."/>
            <person name="Reinberg D."/>
            <person name="Wang J."/>
            <person name="Liebig J."/>
        </authorList>
    </citation>
    <scope>NUCLEOTIDE SEQUENCE [LARGE SCALE GENOMIC DNA]</scope>
    <source>
        <strain evidence="4">C129</strain>
    </source>
</reference>
<feature type="non-terminal residue" evidence="3">
    <location>
        <position position="1"/>
    </location>
</feature>
<dbReference type="Pfam" id="PF03184">
    <property type="entry name" value="DDE_1"/>
    <property type="match status" value="1"/>
</dbReference>
<dbReference type="AlphaFoldDB" id="E2A9U8"/>
<organism evidence="4">
    <name type="scientific">Camponotus floridanus</name>
    <name type="common">Florida carpenter ant</name>
    <dbReference type="NCBI Taxonomy" id="104421"/>
    <lineage>
        <taxon>Eukaryota</taxon>
        <taxon>Metazoa</taxon>
        <taxon>Ecdysozoa</taxon>
        <taxon>Arthropoda</taxon>
        <taxon>Hexapoda</taxon>
        <taxon>Insecta</taxon>
        <taxon>Pterygota</taxon>
        <taxon>Neoptera</taxon>
        <taxon>Endopterygota</taxon>
        <taxon>Hymenoptera</taxon>
        <taxon>Apocrita</taxon>
        <taxon>Aculeata</taxon>
        <taxon>Formicoidea</taxon>
        <taxon>Formicidae</taxon>
        <taxon>Formicinae</taxon>
        <taxon>Camponotus</taxon>
    </lineage>
</organism>
<dbReference type="OMA" id="ASSKHEW"/>
<evidence type="ECO:0000313" key="3">
    <source>
        <dbReference type="EMBL" id="EFN69792.1"/>
    </source>
</evidence>
<dbReference type="InParanoid" id="E2A9U8"/>
<sequence>ESQRAAKRIVHDFDIKKWVLSKAREIELTQFTASDTWILAFKKEAKIVSRKILKYVSPKFSQSENDIIRMSPEFLSTVEKSILINNVSDTFIFNADQTGIQKEIHSGRSLTFQGERDVQAISQSLYSMTHSYTLMPIINKNGDILKPIFIVLQEPNWPLSEKVLNNLYSPKVLYYTATKSGKMGKLELISFLKNCYYSNLPPDTKSILVVDSWSTYNKNTIVSGTPMDKISTIIHQIPPKCTALYQPLDVFFFRPFKNYLRKLEDTIIADDLNFDIYTRNSILKLNDFVWNQISSPHFRPLRIYAWYKAGYVEQKPSADYKFQTFSQFCLNFEKQTCEIFNCDNITFNRCSYCKLHICAHHSIIQTVHIC</sequence>
<gene>
    <name evidence="3" type="ORF">EAG_03888</name>
</gene>